<dbReference type="InterPro" id="IPR038141">
    <property type="entry name" value="YutD-like_sf"/>
</dbReference>
<comment type="caution">
    <text evidence="2">The sequence shown here is derived from an EMBL/GenBank/DDBJ whole genome shotgun (WGS) entry which is preliminary data.</text>
</comment>
<feature type="region of interest" description="Disordered" evidence="1">
    <location>
        <begin position="128"/>
        <end position="203"/>
    </location>
</feature>
<gene>
    <name evidence="2" type="ORF">IV68_GL000847</name>
</gene>
<feature type="compositionally biased region" description="Basic and acidic residues" evidence="1">
    <location>
        <begin position="188"/>
        <end position="203"/>
    </location>
</feature>
<dbReference type="Gene3D" id="3.50.4.20">
    <property type="match status" value="1"/>
</dbReference>
<dbReference type="InterPro" id="IPR009370">
    <property type="entry name" value="YutD-like"/>
</dbReference>
<dbReference type="Proteomes" id="UP000051296">
    <property type="component" value="Unassembled WGS sequence"/>
</dbReference>
<evidence type="ECO:0000256" key="1">
    <source>
        <dbReference type="SAM" id="MobiDB-lite"/>
    </source>
</evidence>
<evidence type="ECO:0008006" key="4">
    <source>
        <dbReference type="Google" id="ProtNLM"/>
    </source>
</evidence>
<dbReference type="RefSeq" id="WP_022791359.1">
    <property type="nucleotide sequence ID" value="NZ_ATUU01000002.1"/>
</dbReference>
<proteinExistence type="predicted"/>
<keyword evidence="3" id="KW-1185">Reference proteome</keyword>
<dbReference type="eggNOG" id="COG4470">
    <property type="taxonomic scope" value="Bacteria"/>
</dbReference>
<reference evidence="2 3" key="1">
    <citation type="journal article" date="2015" name="Genome Announc.">
        <title>Expanding the biotechnology potential of lactobacilli through comparative genomics of 213 strains and associated genera.</title>
        <authorList>
            <person name="Sun Z."/>
            <person name="Harris H.M."/>
            <person name="McCann A."/>
            <person name="Guo C."/>
            <person name="Argimon S."/>
            <person name="Zhang W."/>
            <person name="Yang X."/>
            <person name="Jeffery I.B."/>
            <person name="Cooney J.C."/>
            <person name="Kagawa T.F."/>
            <person name="Liu W."/>
            <person name="Song Y."/>
            <person name="Salvetti E."/>
            <person name="Wrobel A."/>
            <person name="Rasinkangas P."/>
            <person name="Parkhill J."/>
            <person name="Rea M.C."/>
            <person name="O'Sullivan O."/>
            <person name="Ritari J."/>
            <person name="Douillard F.P."/>
            <person name="Paul Ross R."/>
            <person name="Yang R."/>
            <person name="Briner A.E."/>
            <person name="Felis G.E."/>
            <person name="de Vos W.M."/>
            <person name="Barrangou R."/>
            <person name="Klaenhammer T.R."/>
            <person name="Caufield P.W."/>
            <person name="Cui Y."/>
            <person name="Zhang H."/>
            <person name="O'Toole P.W."/>
        </authorList>
    </citation>
    <scope>NUCLEOTIDE SEQUENCE [LARGE SCALE GENOMIC DNA]</scope>
    <source>
        <strain evidence="2 3">DSM 20190</strain>
    </source>
</reference>
<dbReference type="Pfam" id="PF06265">
    <property type="entry name" value="YutD-like"/>
    <property type="match status" value="1"/>
</dbReference>
<dbReference type="EMBL" id="JQAX01000002">
    <property type="protein sequence ID" value="KRN32493.1"/>
    <property type="molecule type" value="Genomic_DNA"/>
</dbReference>
<sequence length="203" mass="23353">MNREKMKELADAQFLERQAATTIVHDPDDPTGLVINDRAYRIVENYRDALKEPQLAARFSYFLEKYDFILGDIASEQLRLRGFYRAGTAGVARSQQITALNDYLYETVNFGAPYFVLENLAPHAIAEEEGAAKGHQRRHRGRRHRGKGKGHQEKAELGEQRRPVRQHKPGSKGQAVEVKAKGKRKQRHFEVRERVKETKETTK</sequence>
<dbReference type="PATRIC" id="fig|1123500.6.peg.853"/>
<name>A0A0R2G704_9LACO</name>
<feature type="compositionally biased region" description="Basic and acidic residues" evidence="1">
    <location>
        <begin position="150"/>
        <end position="162"/>
    </location>
</feature>
<accession>A0A0R2G704</accession>
<evidence type="ECO:0000313" key="2">
    <source>
        <dbReference type="EMBL" id="KRN32493.1"/>
    </source>
</evidence>
<feature type="compositionally biased region" description="Basic residues" evidence="1">
    <location>
        <begin position="134"/>
        <end position="149"/>
    </location>
</feature>
<dbReference type="AlphaFoldDB" id="A0A0R2G704"/>
<dbReference type="InParanoid" id="A0A0R2G704"/>
<protein>
    <recommendedName>
        <fullName evidence="4">Transcriptional regulator</fullName>
    </recommendedName>
</protein>
<dbReference type="STRING" id="1123500.GCA_000420365_00574"/>
<organism evidence="2 3">
    <name type="scientific">Weissella halotolerans DSM 20190</name>
    <dbReference type="NCBI Taxonomy" id="1123500"/>
    <lineage>
        <taxon>Bacteria</taxon>
        <taxon>Bacillati</taxon>
        <taxon>Bacillota</taxon>
        <taxon>Bacilli</taxon>
        <taxon>Lactobacillales</taxon>
        <taxon>Lactobacillaceae</taxon>
        <taxon>Weissella</taxon>
    </lineage>
</organism>
<evidence type="ECO:0000313" key="3">
    <source>
        <dbReference type="Proteomes" id="UP000051296"/>
    </source>
</evidence>
<dbReference type="OrthoDB" id="1650379at2"/>